<dbReference type="Pfam" id="PF07715">
    <property type="entry name" value="Plug"/>
    <property type="match status" value="1"/>
</dbReference>
<evidence type="ECO:0000313" key="4">
    <source>
        <dbReference type="EMBL" id="SHM84283.1"/>
    </source>
</evidence>
<dbReference type="NCBIfam" id="TIGR04056">
    <property type="entry name" value="OMP_RagA_SusC"/>
    <property type="match status" value="1"/>
</dbReference>
<dbReference type="NCBIfam" id="TIGR04057">
    <property type="entry name" value="SusC_RagA_signa"/>
    <property type="match status" value="1"/>
</dbReference>
<dbReference type="Pfam" id="PF13715">
    <property type="entry name" value="CarbopepD_reg_2"/>
    <property type="match status" value="1"/>
</dbReference>
<feature type="signal peptide" evidence="2">
    <location>
        <begin position="1"/>
        <end position="28"/>
    </location>
</feature>
<keyword evidence="2" id="KW-0732">Signal</keyword>
<dbReference type="PROSITE" id="PS52016">
    <property type="entry name" value="TONB_DEPENDENT_REC_3"/>
    <property type="match status" value="1"/>
</dbReference>
<dbReference type="InterPro" id="IPR023996">
    <property type="entry name" value="TonB-dep_OMP_SusC/RagA"/>
</dbReference>
<reference evidence="4 5" key="1">
    <citation type="submission" date="2016-11" db="EMBL/GenBank/DDBJ databases">
        <authorList>
            <person name="Jaros S."/>
            <person name="Januszkiewicz K."/>
            <person name="Wedrychowicz H."/>
        </authorList>
    </citation>
    <scope>NUCLEOTIDE SEQUENCE [LARGE SCALE GENOMIC DNA]</scope>
    <source>
        <strain evidence="4 5">BPI-34</strain>
    </source>
</reference>
<dbReference type="EMBL" id="FRCJ01000007">
    <property type="protein sequence ID" value="SHM84283.1"/>
    <property type="molecule type" value="Genomic_DNA"/>
</dbReference>
<keyword evidence="1" id="KW-0812">Transmembrane</keyword>
<protein>
    <submittedName>
        <fullName evidence="4">TonB-linked outer membrane protein, SusC/RagA family</fullName>
    </submittedName>
</protein>
<sequence>MKKQLTKICHFWLPASSVMLCSLTMLMAAPLLPQAPAAVAQSVQTNQVTGLVTDKQKEPLIGVTVTLVGTETRAITDADGMFRINVPAKSGTTLEFNYIGFASKQVKVNGSRLLNVMLEEETNEFTEVVVTGYTSQKKASIIGAIETIKPAELQFGSTRTLSNNLAGKLSGVIGIQRSGEPGYDDSNFWIRGISTFSGSNNPLILVDGVERDLDNVDVAEIESFSILKDASASAMYGVRGANGVIVITTKRGKIGAPQVSFHVEHAINQPTQLPKFLNAPDYMSLLNELAAQDRVAQPFTQQQIDRTRSGYDPDLYPDVNWVDAITKDYAYTTRGNLEVSGGSDFLRYSIVTSYFKETGLLEQDKSLVFDNATNNQQYNLRTNIDMDVTKTTMLRVNIGGYLNRFKKQRCNTNDAFGEAFRTLPFVHPARYSDGAIPVISYRANPWRTVTQQGYDFITSSKIQTLFSVEQDLKMILPGLKAKGLFSFDRWNRSRRSRTAKPSTVFPATGRDEEGNLIYSQHEAGDESLGNEQGNEYGNTRVYFETDLMYNHRFGKTDVDAMLLYNQQAYDDGSFQDYRKQGIAGRLSATYDNRYVAEFNFGYNGSENFAKGKRFGFFPSVAVGWLLSEEPFMEKLKPIFHKIKFRASIGQAGDDNIGGRRFAYLGTLKTDAEGYIWGTNGQRNYGHNKPEEGPMGISEGEIGVENLTWETVTKKNLGIEVGLWNMLDLNVDIFSEKRKNIFMERSIIPTQTGFVKAPWANFGQVSNKGLEVTLNFHKQWNKDLFTSAYGNFTYAKNRVDEKDEPEALKGTHRSATGRSMNELWGLVAERLFTYDDFNADGTLKDGIPTQDGVGAAILHPGDIKYVDVDGDGAITEADEGYIGGTEDPRIVYGFGGVISYKNFDFNFFFQGTGDMYRVIGNQPYFLPGGGTTTEGNAYSYNLDDRWTETNQDPYAFWPRLTYGPNVNNYRRSTWWKKDMSFLRCKTLEVGYTLPKSWLQSFYVKSCRVYVSGNNLFCLSSFKLWDPELGTNDGLKYPMNRSVMFGIDINF</sequence>
<keyword evidence="1" id="KW-0998">Cell outer membrane</keyword>
<dbReference type="SUPFAM" id="SSF56935">
    <property type="entry name" value="Porins"/>
    <property type="match status" value="1"/>
</dbReference>
<dbReference type="AlphaFoldDB" id="A0A1M7M273"/>
<accession>A0A1M7M273</accession>
<evidence type="ECO:0000256" key="2">
    <source>
        <dbReference type="SAM" id="SignalP"/>
    </source>
</evidence>
<dbReference type="InterPro" id="IPR039426">
    <property type="entry name" value="TonB-dep_rcpt-like"/>
</dbReference>
<dbReference type="SUPFAM" id="SSF49464">
    <property type="entry name" value="Carboxypeptidase regulatory domain-like"/>
    <property type="match status" value="1"/>
</dbReference>
<comment type="subcellular location">
    <subcellularLocation>
        <location evidence="1">Cell outer membrane</location>
        <topology evidence="1">Multi-pass membrane protein</topology>
    </subcellularLocation>
</comment>
<evidence type="ECO:0000256" key="1">
    <source>
        <dbReference type="PROSITE-ProRule" id="PRU01360"/>
    </source>
</evidence>
<keyword evidence="1" id="KW-0813">Transport</keyword>
<evidence type="ECO:0000313" key="5">
    <source>
        <dbReference type="Proteomes" id="UP000184280"/>
    </source>
</evidence>
<keyword evidence="1" id="KW-0472">Membrane</keyword>
<feature type="chain" id="PRO_5009928064" evidence="2">
    <location>
        <begin position="29"/>
        <end position="1049"/>
    </location>
</feature>
<dbReference type="InterPro" id="IPR023997">
    <property type="entry name" value="TonB-dep_OMP_SusC/RagA_CS"/>
</dbReference>
<dbReference type="Proteomes" id="UP000184280">
    <property type="component" value="Unassembled WGS sequence"/>
</dbReference>
<dbReference type="OrthoDB" id="721000at2"/>
<proteinExistence type="inferred from homology"/>
<dbReference type="InterPro" id="IPR037066">
    <property type="entry name" value="Plug_dom_sf"/>
</dbReference>
<name>A0A1M7M273_XYLRU</name>
<dbReference type="InterPro" id="IPR008969">
    <property type="entry name" value="CarboxyPept-like_regulatory"/>
</dbReference>
<dbReference type="Gene3D" id="2.170.130.10">
    <property type="entry name" value="TonB-dependent receptor, plug domain"/>
    <property type="match status" value="1"/>
</dbReference>
<organism evidence="4 5">
    <name type="scientific">Xylanibacter ruminicola</name>
    <name type="common">Prevotella ruminicola</name>
    <dbReference type="NCBI Taxonomy" id="839"/>
    <lineage>
        <taxon>Bacteria</taxon>
        <taxon>Pseudomonadati</taxon>
        <taxon>Bacteroidota</taxon>
        <taxon>Bacteroidia</taxon>
        <taxon>Bacteroidales</taxon>
        <taxon>Prevotellaceae</taxon>
        <taxon>Xylanibacter</taxon>
    </lineage>
</organism>
<dbReference type="InterPro" id="IPR012910">
    <property type="entry name" value="Plug_dom"/>
</dbReference>
<dbReference type="FunFam" id="2.170.130.10:FF:000003">
    <property type="entry name" value="SusC/RagA family TonB-linked outer membrane protein"/>
    <property type="match status" value="1"/>
</dbReference>
<feature type="domain" description="TonB-dependent receptor plug" evidence="3">
    <location>
        <begin position="139"/>
        <end position="244"/>
    </location>
</feature>
<keyword evidence="1" id="KW-1134">Transmembrane beta strand</keyword>
<dbReference type="Gene3D" id="2.60.40.1120">
    <property type="entry name" value="Carboxypeptidase-like, regulatory domain"/>
    <property type="match status" value="1"/>
</dbReference>
<comment type="similarity">
    <text evidence="1">Belongs to the TonB-dependent receptor family.</text>
</comment>
<evidence type="ECO:0000259" key="3">
    <source>
        <dbReference type="Pfam" id="PF07715"/>
    </source>
</evidence>
<gene>
    <name evidence="4" type="ORF">SAMN04488494_2718</name>
</gene>
<dbReference type="GO" id="GO:0009279">
    <property type="term" value="C:cell outer membrane"/>
    <property type="evidence" value="ECO:0007669"/>
    <property type="project" value="UniProtKB-SubCell"/>
</dbReference>